<feature type="domain" description="DDE-1" evidence="3">
    <location>
        <begin position="216"/>
        <end position="360"/>
    </location>
</feature>
<dbReference type="SUPFAM" id="SSF46689">
    <property type="entry name" value="Homeodomain-like"/>
    <property type="match status" value="1"/>
</dbReference>
<evidence type="ECO:0000259" key="3">
    <source>
        <dbReference type="Pfam" id="PF03184"/>
    </source>
</evidence>
<evidence type="ECO:0000256" key="2">
    <source>
        <dbReference type="SAM" id="MobiDB-lite"/>
    </source>
</evidence>
<accession>A0AAV1ZEW1</accession>
<dbReference type="InterPro" id="IPR009057">
    <property type="entry name" value="Homeodomain-like_sf"/>
</dbReference>
<dbReference type="AlphaFoldDB" id="A0AAV1ZEW1"/>
<proteinExistence type="predicted"/>
<sequence length="524" mass="59777">MSWKGKKKKIRCSSYTAESMRLAYLSVKSGQYTGRKAAAMFEVPYGTLNKKLSGRAPVEAHGAGRPNEINAESEQKLAKYLMVAGKYGYGYSRCEIQNLVSEFVKEEGIKTRWSDGKPGYQWLANFLRRQPGINCQKDENISPERLNDVDPFMVYQFYDDLKLLYKNENISDSDGDRVYNVCELLLHNNFGDSYAFPTRCRKCISKIAVDDSQLDTSVVVSISANGEKLHPLIVFHGRCILPSCITNKKAPGTTYYTASAQKWIEETLFSYWFEHVFIPQLSNKADRCGKSVVLLFDGSSFQINLRCLAEAIKHNIILVKLLPNLNKHLQPLNRTCLSVLKSSWDHDLTSWEGENLPTIQKLFGQLLGITWNQHFGKRIIRKAFQTTGVFPSDKNCFPVNVFAQKALKRYENRDQITVRKRRMKVKVEDESVSEPAKVSEEGDTIYPLPNSIYPIPESIDIIIPDPINQIPGFSKALKPNLFQRFMFKRRSSSSNSSPLDLSKRRKISDNSEEMPITEITKQED</sequence>
<evidence type="ECO:0000313" key="5">
    <source>
        <dbReference type="Proteomes" id="UP001497382"/>
    </source>
</evidence>
<evidence type="ECO:0000256" key="1">
    <source>
        <dbReference type="ARBA" id="ARBA00004123"/>
    </source>
</evidence>
<dbReference type="InterPro" id="IPR004875">
    <property type="entry name" value="DDE_SF_endonuclease_dom"/>
</dbReference>
<organism evidence="4 5">
    <name type="scientific">Larinioides sclopetarius</name>
    <dbReference type="NCBI Taxonomy" id="280406"/>
    <lineage>
        <taxon>Eukaryota</taxon>
        <taxon>Metazoa</taxon>
        <taxon>Ecdysozoa</taxon>
        <taxon>Arthropoda</taxon>
        <taxon>Chelicerata</taxon>
        <taxon>Arachnida</taxon>
        <taxon>Araneae</taxon>
        <taxon>Araneomorphae</taxon>
        <taxon>Entelegynae</taxon>
        <taxon>Araneoidea</taxon>
        <taxon>Araneidae</taxon>
        <taxon>Larinioides</taxon>
    </lineage>
</organism>
<reference evidence="4 5" key="1">
    <citation type="submission" date="2024-04" db="EMBL/GenBank/DDBJ databases">
        <authorList>
            <person name="Rising A."/>
            <person name="Reimegard J."/>
            <person name="Sonavane S."/>
            <person name="Akerstrom W."/>
            <person name="Nylinder S."/>
            <person name="Hedman E."/>
            <person name="Kallberg Y."/>
        </authorList>
    </citation>
    <scope>NUCLEOTIDE SEQUENCE [LARGE SCALE GENOMIC DNA]</scope>
</reference>
<dbReference type="GO" id="GO:0005634">
    <property type="term" value="C:nucleus"/>
    <property type="evidence" value="ECO:0007669"/>
    <property type="project" value="UniProtKB-SubCell"/>
</dbReference>
<protein>
    <recommendedName>
        <fullName evidence="3">DDE-1 domain-containing protein</fullName>
    </recommendedName>
</protein>
<dbReference type="Gene3D" id="1.10.10.60">
    <property type="entry name" value="Homeodomain-like"/>
    <property type="match status" value="1"/>
</dbReference>
<keyword evidence="5" id="KW-1185">Reference proteome</keyword>
<dbReference type="EMBL" id="CAXIEN010000046">
    <property type="protein sequence ID" value="CAL1270058.1"/>
    <property type="molecule type" value="Genomic_DNA"/>
</dbReference>
<comment type="subcellular location">
    <subcellularLocation>
        <location evidence="1">Nucleus</location>
    </subcellularLocation>
</comment>
<gene>
    <name evidence="4" type="ORF">LARSCL_LOCUS5084</name>
</gene>
<dbReference type="Pfam" id="PF03184">
    <property type="entry name" value="DDE_1"/>
    <property type="match status" value="1"/>
</dbReference>
<evidence type="ECO:0000313" key="4">
    <source>
        <dbReference type="EMBL" id="CAL1270058.1"/>
    </source>
</evidence>
<name>A0AAV1ZEW1_9ARAC</name>
<dbReference type="Proteomes" id="UP001497382">
    <property type="component" value="Unassembled WGS sequence"/>
</dbReference>
<comment type="caution">
    <text evidence="4">The sequence shown here is derived from an EMBL/GenBank/DDBJ whole genome shotgun (WGS) entry which is preliminary data.</text>
</comment>
<dbReference type="GO" id="GO:0003676">
    <property type="term" value="F:nucleic acid binding"/>
    <property type="evidence" value="ECO:0007669"/>
    <property type="project" value="InterPro"/>
</dbReference>
<feature type="region of interest" description="Disordered" evidence="2">
    <location>
        <begin position="489"/>
        <end position="524"/>
    </location>
</feature>